<dbReference type="InterPro" id="IPR002347">
    <property type="entry name" value="SDR_fam"/>
</dbReference>
<comment type="similarity">
    <text evidence="1">Belongs to the short-chain dehydrogenases/reductases (SDR) family.</text>
</comment>
<keyword evidence="2 3" id="KW-0560">Oxidoreductase</keyword>
<sequence length="269" mass="28029">MKDEPPADLIPDYTALMRLDDQVHVVLGAGNGMGQQSAHALAAFGATVVCVDLDAARAEAVAGEVKGIAWNGDITSRADVRRLFADVVAAKGRLDGVIDIVGLARAKPVVEYTDDDWAFHHDIVLRHAYLAIQYATEQWRALGTGGALTFVASAAGLLSAPGLGAYGAAKAALMSLVRTAAVELGPDGIRVNAVAPGVIRTPRSQGNPKWTDELVRANVERTPLRKLGYPPDVAGALLFFSSPLAGHVTGQTLVVDGGAGVVFNCESPS</sequence>
<dbReference type="PRINTS" id="PR00081">
    <property type="entry name" value="GDHRDH"/>
</dbReference>
<dbReference type="RefSeq" id="WP_308716627.1">
    <property type="nucleotide sequence ID" value="NZ_JAVHUY010000040.1"/>
</dbReference>
<dbReference type="CDD" id="cd05233">
    <property type="entry name" value="SDR_c"/>
    <property type="match status" value="1"/>
</dbReference>
<dbReference type="InterPro" id="IPR020904">
    <property type="entry name" value="Sc_DH/Rdtase_CS"/>
</dbReference>
<dbReference type="Pfam" id="PF13561">
    <property type="entry name" value="adh_short_C2"/>
    <property type="match status" value="1"/>
</dbReference>
<dbReference type="Proteomes" id="UP001230908">
    <property type="component" value="Unassembled WGS sequence"/>
</dbReference>
<protein>
    <submittedName>
        <fullName evidence="3">SDR family oxidoreductase</fullName>
        <ecNumber evidence="3">1.1.-.-</ecNumber>
    </submittedName>
</protein>
<dbReference type="SUPFAM" id="SSF51735">
    <property type="entry name" value="NAD(P)-binding Rossmann-fold domains"/>
    <property type="match status" value="1"/>
</dbReference>
<keyword evidence="4" id="KW-1185">Reference proteome</keyword>
<evidence type="ECO:0000313" key="4">
    <source>
        <dbReference type="Proteomes" id="UP001230908"/>
    </source>
</evidence>
<comment type="caution">
    <text evidence="3">The sequence shown here is derived from an EMBL/GenBank/DDBJ whole genome shotgun (WGS) entry which is preliminary data.</text>
</comment>
<dbReference type="Gene3D" id="3.40.50.720">
    <property type="entry name" value="NAD(P)-binding Rossmann-like Domain"/>
    <property type="match status" value="1"/>
</dbReference>
<gene>
    <name evidence="3" type="ORF">RB614_33060</name>
</gene>
<dbReference type="InterPro" id="IPR036291">
    <property type="entry name" value="NAD(P)-bd_dom_sf"/>
</dbReference>
<evidence type="ECO:0000313" key="3">
    <source>
        <dbReference type="EMBL" id="MDQ7909363.1"/>
    </source>
</evidence>
<name>A0ABU0ZQP9_9ACTN</name>
<evidence type="ECO:0000256" key="2">
    <source>
        <dbReference type="ARBA" id="ARBA00023002"/>
    </source>
</evidence>
<dbReference type="EC" id="1.1.-.-" evidence="3"/>
<dbReference type="EMBL" id="JAVHUY010000040">
    <property type="protein sequence ID" value="MDQ7909363.1"/>
    <property type="molecule type" value="Genomic_DNA"/>
</dbReference>
<dbReference type="GO" id="GO:0016491">
    <property type="term" value="F:oxidoreductase activity"/>
    <property type="evidence" value="ECO:0007669"/>
    <property type="project" value="UniProtKB-KW"/>
</dbReference>
<dbReference type="PANTHER" id="PTHR24321:SF15">
    <property type="entry name" value="OXIDOREDUCTASE UCPA"/>
    <property type="match status" value="1"/>
</dbReference>
<accession>A0ABU0ZQP9</accession>
<organism evidence="3 4">
    <name type="scientific">Phytohabitans maris</name>
    <dbReference type="NCBI Taxonomy" id="3071409"/>
    <lineage>
        <taxon>Bacteria</taxon>
        <taxon>Bacillati</taxon>
        <taxon>Actinomycetota</taxon>
        <taxon>Actinomycetes</taxon>
        <taxon>Micromonosporales</taxon>
        <taxon>Micromonosporaceae</taxon>
    </lineage>
</organism>
<evidence type="ECO:0000256" key="1">
    <source>
        <dbReference type="ARBA" id="ARBA00006484"/>
    </source>
</evidence>
<proteinExistence type="inferred from homology"/>
<dbReference type="PANTHER" id="PTHR24321">
    <property type="entry name" value="DEHYDROGENASES, SHORT CHAIN"/>
    <property type="match status" value="1"/>
</dbReference>
<reference evidence="3 4" key="1">
    <citation type="submission" date="2023-08" db="EMBL/GenBank/DDBJ databases">
        <title>Phytohabitans sansha sp. nov., isolated from marine sediment.</title>
        <authorList>
            <person name="Zhao Y."/>
            <person name="Yi K."/>
        </authorList>
    </citation>
    <scope>NUCLEOTIDE SEQUENCE [LARGE SCALE GENOMIC DNA]</scope>
    <source>
        <strain evidence="3 4">ZYX-F-186</strain>
    </source>
</reference>
<dbReference type="PROSITE" id="PS00061">
    <property type="entry name" value="ADH_SHORT"/>
    <property type="match status" value="1"/>
</dbReference>